<dbReference type="Gene3D" id="3.10.450.50">
    <property type="match status" value="1"/>
</dbReference>
<dbReference type="AlphaFoldDB" id="A0A5D4KDA7"/>
<sequence>MNAKAEELAQKQLDAYNAQNLEAFLECYSDDVMVMEFPSNNMMYQGIEEMKERYGKMFRENPDNHAELLSRIIKENIAIDHEHVTGRANGRESFAVAMYEILEDKINKVWFVV</sequence>
<protein>
    <submittedName>
        <fullName evidence="2">Steroid delta-isomerase</fullName>
    </submittedName>
</protein>
<evidence type="ECO:0000313" key="2">
    <source>
        <dbReference type="EMBL" id="TYR74879.1"/>
    </source>
</evidence>
<dbReference type="GO" id="GO:0016853">
    <property type="term" value="F:isomerase activity"/>
    <property type="evidence" value="ECO:0007669"/>
    <property type="project" value="UniProtKB-KW"/>
</dbReference>
<dbReference type="InterPro" id="IPR037401">
    <property type="entry name" value="SnoaL-like"/>
</dbReference>
<gene>
    <name evidence="2" type="ORF">FZC79_12265</name>
</gene>
<evidence type="ECO:0000259" key="1">
    <source>
        <dbReference type="Pfam" id="PF12680"/>
    </source>
</evidence>
<dbReference type="InterPro" id="IPR032710">
    <property type="entry name" value="NTF2-like_dom_sf"/>
</dbReference>
<dbReference type="SUPFAM" id="SSF54427">
    <property type="entry name" value="NTF2-like"/>
    <property type="match status" value="1"/>
</dbReference>
<reference evidence="2 3" key="1">
    <citation type="submission" date="2019-08" db="EMBL/GenBank/DDBJ databases">
        <title>Bacillus genomes from the desert of Cuatro Cienegas, Coahuila.</title>
        <authorList>
            <person name="Olmedo-Alvarez G."/>
        </authorList>
    </citation>
    <scope>NUCLEOTIDE SEQUENCE [LARGE SCALE GENOMIC DNA]</scope>
    <source>
        <strain evidence="2 3">CH40_1T</strain>
    </source>
</reference>
<keyword evidence="2" id="KW-0413">Isomerase</keyword>
<dbReference type="PIRSF" id="PIRSF030561">
    <property type="entry name" value="UCP030561"/>
    <property type="match status" value="1"/>
</dbReference>
<dbReference type="EMBL" id="VTEH01000009">
    <property type="protein sequence ID" value="TYR74879.1"/>
    <property type="molecule type" value="Genomic_DNA"/>
</dbReference>
<dbReference type="Pfam" id="PF12680">
    <property type="entry name" value="SnoaL_2"/>
    <property type="match status" value="1"/>
</dbReference>
<accession>A0A5D4KDA7</accession>
<comment type="caution">
    <text evidence="2">The sequence shown here is derived from an EMBL/GenBank/DDBJ whole genome shotgun (WGS) entry which is preliminary data.</text>
</comment>
<dbReference type="CDD" id="cd00531">
    <property type="entry name" value="NTF2_like"/>
    <property type="match status" value="1"/>
</dbReference>
<organism evidence="2 3">
    <name type="scientific">Rossellomorea vietnamensis</name>
    <dbReference type="NCBI Taxonomy" id="218284"/>
    <lineage>
        <taxon>Bacteria</taxon>
        <taxon>Bacillati</taxon>
        <taxon>Bacillota</taxon>
        <taxon>Bacilli</taxon>
        <taxon>Bacillales</taxon>
        <taxon>Bacillaceae</taxon>
        <taxon>Rossellomorea</taxon>
    </lineage>
</organism>
<proteinExistence type="predicted"/>
<dbReference type="InterPro" id="IPR008317">
    <property type="entry name" value="UCP030561"/>
</dbReference>
<evidence type="ECO:0000313" key="3">
    <source>
        <dbReference type="Proteomes" id="UP000323317"/>
    </source>
</evidence>
<dbReference type="Proteomes" id="UP000323317">
    <property type="component" value="Unassembled WGS sequence"/>
</dbReference>
<feature type="domain" description="SnoaL-like" evidence="1">
    <location>
        <begin position="10"/>
        <end position="101"/>
    </location>
</feature>
<dbReference type="RefSeq" id="WP_148947105.1">
    <property type="nucleotide sequence ID" value="NZ_JBNIKK010000002.1"/>
</dbReference>
<name>A0A5D4KDA7_9BACI</name>